<sequence>MVWMLPADGIVRQSQTLSFPVRRCSEYPTGRRGERHLSTLEPPNSAVHYMCPAHRTGPQQRHGTRQCVDSADTPNHRGNSADNHHLDRLRADAAGSSFPVSMHAKHQASPSL</sequence>
<protein>
    <submittedName>
        <fullName evidence="2">Uncharacterized protein</fullName>
    </submittedName>
</protein>
<feature type="compositionally biased region" description="Basic and acidic residues" evidence="1">
    <location>
        <begin position="82"/>
        <end position="91"/>
    </location>
</feature>
<dbReference type="EMBL" id="JRPY01000039">
    <property type="protein sequence ID" value="KJX75406.1"/>
    <property type="molecule type" value="Genomic_DNA"/>
</dbReference>
<organism evidence="2 3">
    <name type="scientific">Mycobacterium lepromatosis</name>
    <dbReference type="NCBI Taxonomy" id="480418"/>
    <lineage>
        <taxon>Bacteria</taxon>
        <taxon>Bacillati</taxon>
        <taxon>Actinomycetota</taxon>
        <taxon>Actinomycetes</taxon>
        <taxon>Mycobacteriales</taxon>
        <taxon>Mycobacteriaceae</taxon>
        <taxon>Mycobacterium</taxon>
    </lineage>
</organism>
<feature type="compositionally biased region" description="Polar residues" evidence="1">
    <location>
        <begin position="72"/>
        <end position="81"/>
    </location>
</feature>
<proteinExistence type="predicted"/>
<accession>A0A0F4ER05</accession>
<feature type="region of interest" description="Disordered" evidence="1">
    <location>
        <begin position="52"/>
        <end position="112"/>
    </location>
</feature>
<evidence type="ECO:0000313" key="3">
    <source>
        <dbReference type="Proteomes" id="UP000053699"/>
    </source>
</evidence>
<evidence type="ECO:0000313" key="2">
    <source>
        <dbReference type="EMBL" id="KJX75406.1"/>
    </source>
</evidence>
<keyword evidence="3" id="KW-1185">Reference proteome</keyword>
<evidence type="ECO:0000256" key="1">
    <source>
        <dbReference type="SAM" id="MobiDB-lite"/>
    </source>
</evidence>
<dbReference type="PATRIC" id="fig|480418.6.peg.2043"/>
<comment type="caution">
    <text evidence="2">The sequence shown here is derived from an EMBL/GenBank/DDBJ whole genome shotgun (WGS) entry which is preliminary data.</text>
</comment>
<name>A0A0F4ER05_9MYCO</name>
<dbReference type="Proteomes" id="UP000053699">
    <property type="component" value="Unassembled WGS sequence"/>
</dbReference>
<reference evidence="2 3" key="1">
    <citation type="journal article" date="2015" name="Proc. Natl. Acad. Sci. U.S.A.">
        <title>Insight into the evolution and origin of leprosy bacilli from the genome sequence of Mycobacterium lepromatosis.</title>
        <authorList>
            <person name="Singh P."/>
            <person name="Benjak A."/>
            <person name="Schuenemann V.J."/>
            <person name="Herbig A."/>
            <person name="Avanzi C."/>
            <person name="Busso P."/>
            <person name="Nieselt K."/>
            <person name="Krause J."/>
            <person name="Vera-Cabrera L."/>
            <person name="Cole S.T."/>
        </authorList>
    </citation>
    <scope>NUCLEOTIDE SEQUENCE [LARGE SCALE GENOMIC DNA]</scope>
    <source>
        <strain evidence="2 3">Mx1-22A</strain>
    </source>
</reference>
<dbReference type="AlphaFoldDB" id="A0A0F4ER05"/>
<gene>
    <name evidence="2" type="ORF">MLPM_0957</name>
</gene>